<dbReference type="Pfam" id="PF11951">
    <property type="entry name" value="Fungal_trans_2"/>
    <property type="match status" value="1"/>
</dbReference>
<evidence type="ECO:0000256" key="5">
    <source>
        <dbReference type="ARBA" id="ARBA00023163"/>
    </source>
</evidence>
<keyword evidence="6" id="KW-0539">Nucleus</keyword>
<name>A0ABR3W4D2_9PEZI</name>
<dbReference type="SMART" id="SM00066">
    <property type="entry name" value="GAL4"/>
    <property type="match status" value="1"/>
</dbReference>
<keyword evidence="2" id="KW-0862">Zinc</keyword>
<dbReference type="InterPro" id="IPR021858">
    <property type="entry name" value="Fun_TF"/>
</dbReference>
<dbReference type="InterPro" id="IPR052360">
    <property type="entry name" value="Transcr_Regulatory_Proteins"/>
</dbReference>
<evidence type="ECO:0000256" key="3">
    <source>
        <dbReference type="ARBA" id="ARBA00023015"/>
    </source>
</evidence>
<dbReference type="Gene3D" id="4.10.240.10">
    <property type="entry name" value="Zn(2)-C6 fungal-type DNA-binding domain"/>
    <property type="match status" value="1"/>
</dbReference>
<feature type="compositionally biased region" description="Low complexity" evidence="7">
    <location>
        <begin position="238"/>
        <end position="250"/>
    </location>
</feature>
<dbReference type="Pfam" id="PF00172">
    <property type="entry name" value="Zn_clus"/>
    <property type="match status" value="1"/>
</dbReference>
<keyword evidence="10" id="KW-1185">Reference proteome</keyword>
<keyword evidence="1" id="KW-0479">Metal-binding</keyword>
<keyword evidence="3" id="KW-0805">Transcription regulation</keyword>
<organism evidence="9 10">
    <name type="scientific">Phialemonium thermophilum</name>
    <dbReference type="NCBI Taxonomy" id="223376"/>
    <lineage>
        <taxon>Eukaryota</taxon>
        <taxon>Fungi</taxon>
        <taxon>Dikarya</taxon>
        <taxon>Ascomycota</taxon>
        <taxon>Pezizomycotina</taxon>
        <taxon>Sordariomycetes</taxon>
        <taxon>Sordariomycetidae</taxon>
        <taxon>Cephalothecales</taxon>
        <taxon>Cephalothecaceae</taxon>
        <taxon>Phialemonium</taxon>
    </lineage>
</organism>
<dbReference type="PROSITE" id="PS00463">
    <property type="entry name" value="ZN2_CY6_FUNGAL_1"/>
    <property type="match status" value="1"/>
</dbReference>
<dbReference type="PANTHER" id="PTHR36206:SF16">
    <property type="entry name" value="TRANSCRIPTION FACTOR DOMAIN-CONTAINING PROTEIN-RELATED"/>
    <property type="match status" value="1"/>
</dbReference>
<accession>A0ABR3W4D2</accession>
<protein>
    <recommendedName>
        <fullName evidence="8">Zn(2)-C6 fungal-type domain-containing protein</fullName>
    </recommendedName>
</protein>
<evidence type="ECO:0000256" key="2">
    <source>
        <dbReference type="ARBA" id="ARBA00022833"/>
    </source>
</evidence>
<feature type="domain" description="Zn(2)-C6 fungal-type" evidence="8">
    <location>
        <begin position="25"/>
        <end position="53"/>
    </location>
</feature>
<feature type="region of interest" description="Disordered" evidence="7">
    <location>
        <begin position="226"/>
        <end position="250"/>
    </location>
</feature>
<dbReference type="Proteomes" id="UP001586593">
    <property type="component" value="Unassembled WGS sequence"/>
</dbReference>
<dbReference type="InterPro" id="IPR001138">
    <property type="entry name" value="Zn2Cys6_DnaBD"/>
</dbReference>
<evidence type="ECO:0000313" key="10">
    <source>
        <dbReference type="Proteomes" id="UP001586593"/>
    </source>
</evidence>
<evidence type="ECO:0000259" key="8">
    <source>
        <dbReference type="PROSITE" id="PS50048"/>
    </source>
</evidence>
<dbReference type="SUPFAM" id="SSF57701">
    <property type="entry name" value="Zn2/Cys6 DNA-binding domain"/>
    <property type="match status" value="1"/>
</dbReference>
<dbReference type="PANTHER" id="PTHR36206">
    <property type="entry name" value="ASPERCRYPTIN BIOSYNTHESIS CLUSTER-SPECIFIC TRANSCRIPTION REGULATOR ATNN-RELATED"/>
    <property type="match status" value="1"/>
</dbReference>
<evidence type="ECO:0000256" key="7">
    <source>
        <dbReference type="SAM" id="MobiDB-lite"/>
    </source>
</evidence>
<keyword evidence="5" id="KW-0804">Transcription</keyword>
<dbReference type="InterPro" id="IPR036864">
    <property type="entry name" value="Zn2-C6_fun-type_DNA-bd_sf"/>
</dbReference>
<sequence length="591" mass="64829">MLASGPSSGARSSRAGRTRAKAKSGCRTCKIRKVKCDEGYPVCQRCASTGRVCDGYGIWGGGGRAHEQRHHSSSSLSVSGTPRSLPLHVVTNEQLACLEWFRCRVSLKLPGFCVSDFWTSLLLQASASEPAVLHAVLALSSLHRGVALGVGKDSLHVTQPTPVEQRTLRHYLAAIAGLRPHFQTRTQHSRRVTLIACVLFVCLDLLRGHFAAAQVHLDGGLKLLSEMPQGPSPGGGETAPSSSSSSYLARSCRPSTDQSIVEAFATIHAPVALFKHFRPPASPQPICAPLLSVQTTFLSFEEAEHCMRQLLYRISNLTAQARRLLNGASSSSPSFSYSALPSSLRAEQLQIRRDLASWLASCEASANDIRHVSPLHNRDVFFPVLTAYHKMLAILVDTCLAPGDEMAFDACAEPFARLAGQLAAVWTRMARKGSLCRPSGFLPFDMANSTVCLGWVPMLYFVATKCRVRRTRHQALRLLEKTCHREGIWDSRLTLVAARKIVDLEERDFYGQHPEAVDDSTLFAPWDGQDPAPERLPKSFRLVDVEMVFQGDPAHTLLLLCSREHDGGRSRVCVGEYDILAQTWQDGEQAP</sequence>
<evidence type="ECO:0000313" key="9">
    <source>
        <dbReference type="EMBL" id="KAL1852457.1"/>
    </source>
</evidence>
<comment type="caution">
    <text evidence="9">The sequence shown here is derived from an EMBL/GenBank/DDBJ whole genome shotgun (WGS) entry which is preliminary data.</text>
</comment>
<dbReference type="PROSITE" id="PS50048">
    <property type="entry name" value="ZN2_CY6_FUNGAL_2"/>
    <property type="match status" value="1"/>
</dbReference>
<evidence type="ECO:0000256" key="1">
    <source>
        <dbReference type="ARBA" id="ARBA00022723"/>
    </source>
</evidence>
<reference evidence="9 10" key="1">
    <citation type="journal article" date="2024" name="Commun. Biol.">
        <title>Comparative genomic analysis of thermophilic fungi reveals convergent evolutionary adaptations and gene losses.</title>
        <authorList>
            <person name="Steindorff A.S."/>
            <person name="Aguilar-Pontes M.V."/>
            <person name="Robinson A.J."/>
            <person name="Andreopoulos B."/>
            <person name="LaButti K."/>
            <person name="Kuo A."/>
            <person name="Mondo S."/>
            <person name="Riley R."/>
            <person name="Otillar R."/>
            <person name="Haridas S."/>
            <person name="Lipzen A."/>
            <person name="Grimwood J."/>
            <person name="Schmutz J."/>
            <person name="Clum A."/>
            <person name="Reid I.D."/>
            <person name="Moisan M.C."/>
            <person name="Butler G."/>
            <person name="Nguyen T.T.M."/>
            <person name="Dewar K."/>
            <person name="Conant G."/>
            <person name="Drula E."/>
            <person name="Henrissat B."/>
            <person name="Hansel C."/>
            <person name="Singer S."/>
            <person name="Hutchinson M.I."/>
            <person name="de Vries R.P."/>
            <person name="Natvig D.O."/>
            <person name="Powell A.J."/>
            <person name="Tsang A."/>
            <person name="Grigoriev I.V."/>
        </authorList>
    </citation>
    <scope>NUCLEOTIDE SEQUENCE [LARGE SCALE GENOMIC DNA]</scope>
    <source>
        <strain evidence="9 10">ATCC 24622</strain>
    </source>
</reference>
<evidence type="ECO:0000256" key="6">
    <source>
        <dbReference type="ARBA" id="ARBA00023242"/>
    </source>
</evidence>
<dbReference type="CDD" id="cd00067">
    <property type="entry name" value="GAL4"/>
    <property type="match status" value="1"/>
</dbReference>
<keyword evidence="4" id="KW-0238">DNA-binding</keyword>
<gene>
    <name evidence="9" type="ORF">VTK73DRAFT_9210</name>
</gene>
<proteinExistence type="predicted"/>
<dbReference type="EMBL" id="JAZHXJ010000739">
    <property type="protein sequence ID" value="KAL1852457.1"/>
    <property type="molecule type" value="Genomic_DNA"/>
</dbReference>
<evidence type="ECO:0000256" key="4">
    <source>
        <dbReference type="ARBA" id="ARBA00023125"/>
    </source>
</evidence>